<dbReference type="PANTHER" id="PTHR32063">
    <property type="match status" value="1"/>
</dbReference>
<gene>
    <name evidence="11" type="ORF">CHUV0807_2415</name>
</gene>
<dbReference type="FunFam" id="3.30.70.1430:FF:000001">
    <property type="entry name" value="Efflux pump membrane transporter"/>
    <property type="match status" value="1"/>
</dbReference>
<feature type="transmembrane region" description="Helical" evidence="9">
    <location>
        <begin position="435"/>
        <end position="459"/>
    </location>
</feature>
<keyword evidence="8 9" id="KW-0472">Membrane</keyword>
<dbReference type="PROSITE" id="PS50156">
    <property type="entry name" value="SSD"/>
    <property type="match status" value="1"/>
</dbReference>
<reference evidence="12" key="1">
    <citation type="submission" date="2016-04" db="EMBL/GenBank/DDBJ databases">
        <authorList>
            <person name="Tagini F."/>
        </authorList>
    </citation>
    <scope>NUCLEOTIDE SEQUENCE [LARGE SCALE GENOMIC DNA]</scope>
    <source>
        <strain evidence="12">CHUV0807</strain>
    </source>
</reference>
<dbReference type="Gene3D" id="1.20.1640.10">
    <property type="entry name" value="Multidrug efflux transporter AcrB transmembrane domain"/>
    <property type="match status" value="2"/>
</dbReference>
<dbReference type="InterPro" id="IPR027463">
    <property type="entry name" value="AcrB_DN_DC_subdom"/>
</dbReference>
<evidence type="ECO:0000256" key="4">
    <source>
        <dbReference type="ARBA" id="ARBA00022475"/>
    </source>
</evidence>
<evidence type="ECO:0000313" key="11">
    <source>
        <dbReference type="EMBL" id="SAM72032.1"/>
    </source>
</evidence>
<dbReference type="PRINTS" id="PR00702">
    <property type="entry name" value="ACRIFLAVINRP"/>
</dbReference>
<evidence type="ECO:0000256" key="1">
    <source>
        <dbReference type="ARBA" id="ARBA00004429"/>
    </source>
</evidence>
<evidence type="ECO:0000256" key="8">
    <source>
        <dbReference type="ARBA" id="ARBA00023136"/>
    </source>
</evidence>
<dbReference type="Gene3D" id="3.30.70.1430">
    <property type="entry name" value="Multidrug efflux transporter AcrB pore domain"/>
    <property type="match status" value="2"/>
</dbReference>
<keyword evidence="4" id="KW-1003">Cell membrane</keyword>
<dbReference type="NCBIfam" id="NF000282">
    <property type="entry name" value="RND_permease_1"/>
    <property type="match status" value="1"/>
</dbReference>
<feature type="transmembrane region" description="Helical" evidence="9">
    <location>
        <begin position="393"/>
        <end position="414"/>
    </location>
</feature>
<evidence type="ECO:0000256" key="6">
    <source>
        <dbReference type="ARBA" id="ARBA00022692"/>
    </source>
</evidence>
<dbReference type="SUPFAM" id="SSF82693">
    <property type="entry name" value="Multidrug efflux transporter AcrB pore domain, PN1, PN2, PC1 and PC2 subdomains"/>
    <property type="match status" value="4"/>
</dbReference>
<dbReference type="Gene3D" id="3.30.70.1440">
    <property type="entry name" value="Multidrug efflux transporter AcrB pore domain"/>
    <property type="match status" value="1"/>
</dbReference>
<feature type="domain" description="SSD" evidence="10">
    <location>
        <begin position="371"/>
        <end position="496"/>
    </location>
</feature>
<evidence type="ECO:0000256" key="3">
    <source>
        <dbReference type="ARBA" id="ARBA00022448"/>
    </source>
</evidence>
<feature type="transmembrane region" description="Helical" evidence="9">
    <location>
        <begin position="341"/>
        <end position="360"/>
    </location>
</feature>
<feature type="transmembrane region" description="Helical" evidence="9">
    <location>
        <begin position="1019"/>
        <end position="1046"/>
    </location>
</feature>
<comment type="similarity">
    <text evidence="2 9">Belongs to the resistance-nodulation-cell division (RND) (TC 2.A.6) family.</text>
</comment>
<dbReference type="NCBIfam" id="TIGR00915">
    <property type="entry name" value="2A0602"/>
    <property type="match status" value="1"/>
</dbReference>
<organism evidence="11 12">
    <name type="scientific">Cardiobacterium hominis</name>
    <dbReference type="NCBI Taxonomy" id="2718"/>
    <lineage>
        <taxon>Bacteria</taxon>
        <taxon>Pseudomonadati</taxon>
        <taxon>Pseudomonadota</taxon>
        <taxon>Gammaproteobacteria</taxon>
        <taxon>Cardiobacteriales</taxon>
        <taxon>Cardiobacteriaceae</taxon>
        <taxon>Cardiobacterium</taxon>
    </lineage>
</organism>
<dbReference type="SUPFAM" id="SSF82866">
    <property type="entry name" value="Multidrug efflux transporter AcrB transmembrane domain"/>
    <property type="match status" value="2"/>
</dbReference>
<protein>
    <recommendedName>
        <fullName evidence="9">Efflux pump membrane transporter</fullName>
    </recommendedName>
</protein>
<dbReference type="RefSeq" id="WP_079542199.1">
    <property type="nucleotide sequence ID" value="NZ_FKLO01000081.1"/>
</dbReference>
<comment type="subcellular location">
    <subcellularLocation>
        <location evidence="1 9">Cell inner membrane</location>
        <topology evidence="1 9">Multi-pass membrane protein</topology>
    </subcellularLocation>
</comment>
<accession>A0A1C3H737</accession>
<dbReference type="GO" id="GO:0042910">
    <property type="term" value="F:xenobiotic transmembrane transporter activity"/>
    <property type="evidence" value="ECO:0007669"/>
    <property type="project" value="TreeGrafter"/>
</dbReference>
<dbReference type="GO" id="GO:0009636">
    <property type="term" value="P:response to toxic substance"/>
    <property type="evidence" value="ECO:0007669"/>
    <property type="project" value="UniProtKB-ARBA"/>
</dbReference>
<dbReference type="Gene3D" id="3.30.70.1320">
    <property type="entry name" value="Multidrug efflux transporter AcrB pore domain like"/>
    <property type="match status" value="1"/>
</dbReference>
<feature type="transmembrane region" description="Helical" evidence="9">
    <location>
        <begin position="10"/>
        <end position="28"/>
    </location>
</feature>
<evidence type="ECO:0000256" key="2">
    <source>
        <dbReference type="ARBA" id="ARBA00010942"/>
    </source>
</evidence>
<evidence type="ECO:0000256" key="9">
    <source>
        <dbReference type="RuleBase" id="RU364070"/>
    </source>
</evidence>
<dbReference type="GO" id="GO:0005886">
    <property type="term" value="C:plasma membrane"/>
    <property type="evidence" value="ECO:0007669"/>
    <property type="project" value="UniProtKB-SubCell"/>
</dbReference>
<keyword evidence="3 9" id="KW-0813">Transport</keyword>
<dbReference type="Gene3D" id="3.30.2090.10">
    <property type="entry name" value="Multidrug efflux transporter AcrB TolC docking domain, DN and DC subdomains"/>
    <property type="match status" value="2"/>
</dbReference>
<dbReference type="Pfam" id="PF00873">
    <property type="entry name" value="ACR_tran"/>
    <property type="match status" value="1"/>
</dbReference>
<dbReference type="PANTHER" id="PTHR32063:SF13">
    <property type="entry name" value="MULTIDRUG EFFLUX PUMP SUBUNIT ACRB-RELATED"/>
    <property type="match status" value="1"/>
</dbReference>
<feature type="transmembrane region" description="Helical" evidence="9">
    <location>
        <begin position="944"/>
        <end position="966"/>
    </location>
</feature>
<evidence type="ECO:0000256" key="5">
    <source>
        <dbReference type="ARBA" id="ARBA00022519"/>
    </source>
</evidence>
<dbReference type="InterPro" id="IPR004764">
    <property type="entry name" value="MdtF-like"/>
</dbReference>
<feature type="transmembrane region" description="Helical" evidence="9">
    <location>
        <begin position="536"/>
        <end position="555"/>
    </location>
</feature>
<dbReference type="SUPFAM" id="SSF82714">
    <property type="entry name" value="Multidrug efflux transporter AcrB TolC docking domain, DN and DC subdomains"/>
    <property type="match status" value="2"/>
</dbReference>
<name>A0A1C3H737_9GAMM</name>
<feature type="transmembrane region" description="Helical" evidence="9">
    <location>
        <begin position="987"/>
        <end position="1007"/>
    </location>
</feature>
<feature type="transmembrane region" description="Helical" evidence="9">
    <location>
        <begin position="896"/>
        <end position="915"/>
    </location>
</feature>
<feature type="transmembrane region" description="Helical" evidence="9">
    <location>
        <begin position="871"/>
        <end position="889"/>
    </location>
</feature>
<feature type="transmembrane region" description="Helical" evidence="9">
    <location>
        <begin position="471"/>
        <end position="498"/>
    </location>
</feature>
<dbReference type="Proteomes" id="UP000190837">
    <property type="component" value="Unassembled WGS sequence"/>
</dbReference>
<keyword evidence="6 9" id="KW-0812">Transmembrane</keyword>
<proteinExistence type="inferred from homology"/>
<evidence type="ECO:0000313" key="12">
    <source>
        <dbReference type="Proteomes" id="UP000190837"/>
    </source>
</evidence>
<feature type="transmembrane region" description="Helical" evidence="9">
    <location>
        <begin position="367"/>
        <end position="387"/>
    </location>
</feature>
<dbReference type="FunFam" id="1.20.1640.10:FF:000001">
    <property type="entry name" value="Efflux pump membrane transporter"/>
    <property type="match status" value="1"/>
</dbReference>
<dbReference type="InterPro" id="IPR001036">
    <property type="entry name" value="Acrflvin-R"/>
</dbReference>
<keyword evidence="5 9" id="KW-0997">Cell inner membrane</keyword>
<dbReference type="GO" id="GO:0015562">
    <property type="term" value="F:efflux transmembrane transporter activity"/>
    <property type="evidence" value="ECO:0007669"/>
    <property type="project" value="InterPro"/>
</dbReference>
<dbReference type="EMBL" id="FKLO01000081">
    <property type="protein sequence ID" value="SAM72032.1"/>
    <property type="molecule type" value="Genomic_DNA"/>
</dbReference>
<sequence length="1068" mass="114556">MSRFFIDRPVFAWVVAIFIMLGGLLSLYRLPVEQYPNVGAPTININVAYPGASATTIEESVLSVIEREMNGIDGLDYMTATAMANGTGSLALTFKSGTNEDIAQVNVQNSLSQVTSRLPSSVTQNGITVSKSSTGFLMVVALSVKDGSGLTVEDASDYAVRNVIPELQRIPGVGGVRQFGSEASMRIWLNPEKLRGYDLTAADVSAAIAAQNRQIPAGSIGALPAVAGQTFSATINIPGQLSDVAEFENIVVKSNESGAAVRLRDVARIEIGQQTYATSLRLNGEPSTGMAVQLSNDGNAVAVAKAVKARMKELAQYFPEGMVWSTPYDTSTFVSLSINQVLHTLGEAMFLVFVVMFLFLQNFRYTLIPAIVVPISLMGAVALMSPLGLSINVLTMFAMVLVIGIVVDDAIVVIENVERLMAEEKLTPYQATRKSMGQISSAIVGITLVNIVVFLPMAFFSGATGNIYRQFALVMAGSIGFSGFLALTLTPALCATMLKPVRDDHHEKRGFFGWFNRLVKVATHAYEATVAKFIRISYAMFVVYLAITAGAVYIYNRLPTDFLPNEDQGYIIASIQLPAGATAERTIEKIKEMEAILKQQPEVENIVAVQGFSFSGQGQNMGLSFITLKDWKERPKPNQSASALGGRLIGMFMGISDATIFALSPPPIPSLGTSNGFNLMLEDRGNAGHDALLAARNQLLGMAAQATSEVTQVRPDGMEDAPQLRLDINRDAAYAQGVDISTIANIIGTNFGSAYINDFPNKGRLQRVTVQSDAAARMQPQDLLALNIPNRSGGQVPLGSIASLSWEKGAMQTTRYNGYSAMSIGGSAAAGKSAGDAMNTMQNLAAKLPPGFAIEWSGLSLEQQRAGNQQLYVYAFTLLAVFLCLAALYESWSIPFAVLLVLPLGFFGVSAGVMGRSWLNQTLAGIFAGPQAASRAETFSNDTYFVIGLVTVMGLTAKNAILIIEFAKDLQEGGKTRIQAALAAAHLRFRPIVMTSMAFILGVVPLYRASGASSASQRAIGTSVFWGMSIGTFLGLVMIPIFFVLVRKLFPGKLGVHDKYARPEDQPY</sequence>
<keyword evidence="7 9" id="KW-1133">Transmembrane helix</keyword>
<dbReference type="InterPro" id="IPR000731">
    <property type="entry name" value="SSD"/>
</dbReference>
<evidence type="ECO:0000256" key="7">
    <source>
        <dbReference type="ARBA" id="ARBA00022989"/>
    </source>
</evidence>
<dbReference type="AlphaFoldDB" id="A0A1C3H737"/>
<evidence type="ECO:0000259" key="10">
    <source>
        <dbReference type="PROSITE" id="PS50156"/>
    </source>
</evidence>